<keyword evidence="1 4" id="KW-0808">Transferase</keyword>
<organism evidence="4 5">
    <name type="scientific">Vibrio ishigakensis</name>
    <dbReference type="NCBI Taxonomy" id="1481914"/>
    <lineage>
        <taxon>Bacteria</taxon>
        <taxon>Pseudomonadati</taxon>
        <taxon>Pseudomonadota</taxon>
        <taxon>Gammaproteobacteria</taxon>
        <taxon>Vibrionales</taxon>
        <taxon>Vibrionaceae</taxon>
        <taxon>Vibrio</taxon>
    </lineage>
</organism>
<dbReference type="Proteomes" id="UP000031670">
    <property type="component" value="Unassembled WGS sequence"/>
</dbReference>
<evidence type="ECO:0000256" key="1">
    <source>
        <dbReference type="ARBA" id="ARBA00022679"/>
    </source>
</evidence>
<name>A0A0B8PEF0_9VIBR</name>
<dbReference type="PANTHER" id="PTHR43877">
    <property type="entry name" value="AMINOALKYLPHOSPHONATE N-ACETYLTRANSFERASE-RELATED-RELATED"/>
    <property type="match status" value="1"/>
</dbReference>
<feature type="domain" description="N-acetyltransferase" evidence="3">
    <location>
        <begin position="5"/>
        <end position="155"/>
    </location>
</feature>
<comment type="caution">
    <text evidence="4">The sequence shown here is derived from an EMBL/GenBank/DDBJ whole genome shotgun (WGS) entry which is preliminary data.</text>
</comment>
<dbReference type="CDD" id="cd04301">
    <property type="entry name" value="NAT_SF"/>
    <property type="match status" value="1"/>
</dbReference>
<keyword evidence="2" id="KW-0012">Acyltransferase</keyword>
<evidence type="ECO:0000313" key="5">
    <source>
        <dbReference type="Proteomes" id="UP000031670"/>
    </source>
</evidence>
<dbReference type="SUPFAM" id="SSF55729">
    <property type="entry name" value="Acyl-CoA N-acyltransferases (Nat)"/>
    <property type="match status" value="1"/>
</dbReference>
<dbReference type="AlphaFoldDB" id="A0A0B8PEF0"/>
<evidence type="ECO:0000313" key="4">
    <source>
        <dbReference type="EMBL" id="GAM64696.1"/>
    </source>
</evidence>
<dbReference type="Gene3D" id="3.40.630.30">
    <property type="match status" value="1"/>
</dbReference>
<dbReference type="GO" id="GO:0016747">
    <property type="term" value="F:acyltransferase activity, transferring groups other than amino-acyl groups"/>
    <property type="evidence" value="ECO:0007669"/>
    <property type="project" value="InterPro"/>
</dbReference>
<proteinExistence type="predicted"/>
<dbReference type="Pfam" id="PF00583">
    <property type="entry name" value="Acetyltransf_1"/>
    <property type="match status" value="1"/>
</dbReference>
<dbReference type="InterPro" id="IPR050832">
    <property type="entry name" value="Bact_Acetyltransf"/>
</dbReference>
<evidence type="ECO:0000259" key="3">
    <source>
        <dbReference type="PROSITE" id="PS51186"/>
    </source>
</evidence>
<reference evidence="4 5" key="2">
    <citation type="submission" date="2015-01" db="EMBL/GenBank/DDBJ databases">
        <authorList>
            <consortium name="NBRP consortium"/>
            <person name="Sawabe T."/>
            <person name="Meirelles P."/>
            <person name="Feng G."/>
            <person name="Sayaka M."/>
            <person name="Hattori M."/>
            <person name="Ohkuma M."/>
        </authorList>
    </citation>
    <scope>NUCLEOTIDE SEQUENCE [LARGE SCALE GENOMIC DNA]</scope>
    <source>
        <strain evidence="4 5">JCM19232</strain>
    </source>
</reference>
<reference evidence="4 5" key="1">
    <citation type="submission" date="2015-01" db="EMBL/GenBank/DDBJ databases">
        <title>Vibrio sp. C5 JCM 19232 whole genome shotgun sequence.</title>
        <authorList>
            <person name="Sawabe T."/>
            <person name="Meirelles P."/>
            <person name="Feng G."/>
            <person name="Sayaka M."/>
            <person name="Hattori M."/>
            <person name="Ohkuma M."/>
        </authorList>
    </citation>
    <scope>NUCLEOTIDE SEQUENCE [LARGE SCALE GENOMIC DNA]</scope>
    <source>
        <strain evidence="4 5">JCM19232</strain>
    </source>
</reference>
<gene>
    <name evidence="4" type="ORF">JCM19232_4388</name>
</gene>
<protein>
    <submittedName>
        <fullName evidence="4">Histone acetyltransferase HPA2</fullName>
    </submittedName>
</protein>
<dbReference type="InterPro" id="IPR000182">
    <property type="entry name" value="GNAT_dom"/>
</dbReference>
<dbReference type="EMBL" id="BBSA01000014">
    <property type="protein sequence ID" value="GAM64696.1"/>
    <property type="molecule type" value="Genomic_DNA"/>
</dbReference>
<dbReference type="InterPro" id="IPR016181">
    <property type="entry name" value="Acyl_CoA_acyltransferase"/>
</dbReference>
<dbReference type="PROSITE" id="PS51186">
    <property type="entry name" value="GNAT"/>
    <property type="match status" value="1"/>
</dbReference>
<accession>A0A0B8PEF0</accession>
<evidence type="ECO:0000256" key="2">
    <source>
        <dbReference type="ARBA" id="ARBA00023315"/>
    </source>
</evidence>
<sequence length="155" mass="17466">MSDISKVRIATPSDAEALLPLWLDLYRFHIAELGGKLNRAEVETQLNNYLGHPECLHFLARRNDEVVGFVAGELSRFSSPLKPSSYIGSIDHWYVAKDARKLGVGRALLEKIELAFAGLGAQKVQVEVWDFNKNALKSYQKQGYRAHIQVLEKTL</sequence>